<organism evidence="2 4">
    <name type="scientific">Drosophila kikkawai</name>
    <name type="common">Fruit fly</name>
    <dbReference type="NCBI Taxonomy" id="30033"/>
    <lineage>
        <taxon>Eukaryota</taxon>
        <taxon>Metazoa</taxon>
        <taxon>Ecdysozoa</taxon>
        <taxon>Arthropoda</taxon>
        <taxon>Hexapoda</taxon>
        <taxon>Insecta</taxon>
        <taxon>Pterygota</taxon>
        <taxon>Neoptera</taxon>
        <taxon>Endopterygota</taxon>
        <taxon>Diptera</taxon>
        <taxon>Brachycera</taxon>
        <taxon>Muscomorpha</taxon>
        <taxon>Ephydroidea</taxon>
        <taxon>Drosophilidae</taxon>
        <taxon>Drosophila</taxon>
        <taxon>Sophophora</taxon>
    </lineage>
</organism>
<reference evidence="3 4" key="1">
    <citation type="submission" date="2025-05" db="UniProtKB">
        <authorList>
            <consortium name="RefSeq"/>
        </authorList>
    </citation>
    <scope>IDENTIFICATION</scope>
    <source>
        <strain evidence="3 4">14028-0561.14</strain>
        <tissue evidence="3 4">Whole fly</tissue>
    </source>
</reference>
<protein>
    <recommendedName>
        <fullName evidence="1">Integrase catalytic domain-containing protein</fullName>
    </recommendedName>
</protein>
<dbReference type="SUPFAM" id="SSF53098">
    <property type="entry name" value="Ribonuclease H-like"/>
    <property type="match status" value="1"/>
</dbReference>
<keyword evidence="2" id="KW-1185">Reference proteome</keyword>
<dbReference type="RefSeq" id="XP_070143547.1">
    <property type="nucleotide sequence ID" value="XM_070287446.1"/>
</dbReference>
<dbReference type="GeneID" id="138929005"/>
<accession>A0ABM4GLF3</accession>
<feature type="domain" description="Integrase catalytic" evidence="1">
    <location>
        <begin position="1"/>
        <end position="191"/>
    </location>
</feature>
<dbReference type="PANTHER" id="PTHR47331:SF1">
    <property type="entry name" value="GAG-LIKE PROTEIN"/>
    <property type="match status" value="1"/>
</dbReference>
<sequence length="331" mass="36359">MARPFLVCGVDFCGPFYVSLKIRGKPPIKTYVAVFVCFSSKAVHLELVIDLSTDSFLSVFKRFVGRRGLPKKVYSDNATNFVGASNVLQELNAAFYHSEDQLRGYAAQRGVEWYFIPPRSPHFGGLWEAAVKSAKHRLLRGVGNAKLTADELSTHLVEVEALLNSRPIASPGNDPNDGEALTPGHLLIGQALLSLPQVSDTGVTSSKGGCEYLRRWRMLSALKQQFWDGWSKDYLVSLQQRNRWSTGCSDLEVGRLVLVHEDNSPPQRWLTGRVVATTVGADGKVRVAHIQTSGGVIKRAIHKLALLPISIAPNEEVKAPEAFNGAGMLEH</sequence>
<evidence type="ECO:0000313" key="3">
    <source>
        <dbReference type="RefSeq" id="XP_070143546.1"/>
    </source>
</evidence>
<dbReference type="PROSITE" id="PS50994">
    <property type="entry name" value="INTEGRASE"/>
    <property type="match status" value="1"/>
</dbReference>
<evidence type="ECO:0000313" key="4">
    <source>
        <dbReference type="RefSeq" id="XP_070143547.1"/>
    </source>
</evidence>
<evidence type="ECO:0000259" key="1">
    <source>
        <dbReference type="PROSITE" id="PS50994"/>
    </source>
</evidence>
<name>A0ABM4GLF3_DROKI</name>
<dbReference type="InterPro" id="IPR040676">
    <property type="entry name" value="DUF5641"/>
</dbReference>
<dbReference type="Pfam" id="PF18701">
    <property type="entry name" value="DUF5641"/>
    <property type="match status" value="1"/>
</dbReference>
<dbReference type="InterPro" id="IPR001584">
    <property type="entry name" value="Integrase_cat-core"/>
</dbReference>
<dbReference type="InterPro" id="IPR012337">
    <property type="entry name" value="RNaseH-like_sf"/>
</dbReference>
<proteinExistence type="predicted"/>
<dbReference type="Proteomes" id="UP001652661">
    <property type="component" value="Chromosome 3R"/>
</dbReference>
<dbReference type="Gene3D" id="3.30.420.10">
    <property type="entry name" value="Ribonuclease H-like superfamily/Ribonuclease H"/>
    <property type="match status" value="1"/>
</dbReference>
<gene>
    <name evidence="4" type="primary">LOC138929005</name>
    <name evidence="3" type="synonym">LOC138929004</name>
</gene>
<evidence type="ECO:0000313" key="2">
    <source>
        <dbReference type="Proteomes" id="UP001652661"/>
    </source>
</evidence>
<dbReference type="InterPro" id="IPR036397">
    <property type="entry name" value="RNaseH_sf"/>
</dbReference>
<dbReference type="PANTHER" id="PTHR47331">
    <property type="entry name" value="PHD-TYPE DOMAIN-CONTAINING PROTEIN"/>
    <property type="match status" value="1"/>
</dbReference>
<dbReference type="RefSeq" id="XP_070143546.1">
    <property type="nucleotide sequence ID" value="XM_070287445.1"/>
</dbReference>